<dbReference type="EMBL" id="GBXM01045336">
    <property type="protein sequence ID" value="JAH63241.1"/>
    <property type="molecule type" value="Transcribed_RNA"/>
</dbReference>
<dbReference type="AlphaFoldDB" id="A0A0E9UBQ2"/>
<accession>A0A0E9UBQ2</accession>
<reference evidence="1" key="1">
    <citation type="submission" date="2014-11" db="EMBL/GenBank/DDBJ databases">
        <authorList>
            <person name="Amaro Gonzalez C."/>
        </authorList>
    </citation>
    <scope>NUCLEOTIDE SEQUENCE</scope>
</reference>
<organism evidence="1">
    <name type="scientific">Anguilla anguilla</name>
    <name type="common">European freshwater eel</name>
    <name type="synonym">Muraena anguilla</name>
    <dbReference type="NCBI Taxonomy" id="7936"/>
    <lineage>
        <taxon>Eukaryota</taxon>
        <taxon>Metazoa</taxon>
        <taxon>Chordata</taxon>
        <taxon>Craniata</taxon>
        <taxon>Vertebrata</taxon>
        <taxon>Euteleostomi</taxon>
        <taxon>Actinopterygii</taxon>
        <taxon>Neopterygii</taxon>
        <taxon>Teleostei</taxon>
        <taxon>Anguilliformes</taxon>
        <taxon>Anguillidae</taxon>
        <taxon>Anguilla</taxon>
    </lineage>
</organism>
<reference evidence="1" key="2">
    <citation type="journal article" date="2015" name="Fish Shellfish Immunol.">
        <title>Early steps in the European eel (Anguilla anguilla)-Vibrio vulnificus interaction in the gills: Role of the RtxA13 toxin.</title>
        <authorList>
            <person name="Callol A."/>
            <person name="Pajuelo D."/>
            <person name="Ebbesson L."/>
            <person name="Teles M."/>
            <person name="MacKenzie S."/>
            <person name="Amaro C."/>
        </authorList>
    </citation>
    <scope>NUCLEOTIDE SEQUENCE</scope>
</reference>
<evidence type="ECO:0000313" key="1">
    <source>
        <dbReference type="EMBL" id="JAH63241.1"/>
    </source>
</evidence>
<proteinExistence type="predicted"/>
<sequence>MCTETPLSFCVNRESVRLFPSSYSLYYLSMLDIK</sequence>
<protein>
    <submittedName>
        <fullName evidence="1">Uncharacterized protein</fullName>
    </submittedName>
</protein>
<name>A0A0E9UBQ2_ANGAN</name>